<dbReference type="STRING" id="155974.SAMN04487818_111261"/>
<proteinExistence type="predicted"/>
<evidence type="ECO:0008006" key="3">
    <source>
        <dbReference type="Google" id="ProtNLM"/>
    </source>
</evidence>
<dbReference type="Proteomes" id="UP000199051">
    <property type="component" value="Unassembled WGS sequence"/>
</dbReference>
<name>A0A1H9WVM7_9PSEU</name>
<dbReference type="AlphaFoldDB" id="A0A1H9WVM7"/>
<sequence>MVGVHSSSPRQEEACPVKIVALVAACCALLVAITGCGSATAYSATVTAPVPTSADLAGVSQPTRSGEPTALGMGLTITVSAPKSFVPTGSAFPAVSRAVGFEMTVRNDGTSPYSPTLLSLSAVADGAASRQVVDSAQGYTGAVGAEAVAPGRSTRFLVAFALPPEKAALVVSAQPDPAGAAVVTVFDGQA</sequence>
<dbReference type="EMBL" id="FOGI01000011">
    <property type="protein sequence ID" value="SES37874.1"/>
    <property type="molecule type" value="Genomic_DNA"/>
</dbReference>
<organism evidence="1 2">
    <name type="scientific">Actinokineospora terrae</name>
    <dbReference type="NCBI Taxonomy" id="155974"/>
    <lineage>
        <taxon>Bacteria</taxon>
        <taxon>Bacillati</taxon>
        <taxon>Actinomycetota</taxon>
        <taxon>Actinomycetes</taxon>
        <taxon>Pseudonocardiales</taxon>
        <taxon>Pseudonocardiaceae</taxon>
        <taxon>Actinokineospora</taxon>
    </lineage>
</organism>
<evidence type="ECO:0000313" key="1">
    <source>
        <dbReference type="EMBL" id="SES37874.1"/>
    </source>
</evidence>
<accession>A0A1H9WVM7</accession>
<reference evidence="2" key="1">
    <citation type="submission" date="2016-10" db="EMBL/GenBank/DDBJ databases">
        <authorList>
            <person name="Varghese N."/>
            <person name="Submissions S."/>
        </authorList>
    </citation>
    <scope>NUCLEOTIDE SEQUENCE [LARGE SCALE GENOMIC DNA]</scope>
    <source>
        <strain evidence="2">DSM 44260</strain>
    </source>
</reference>
<keyword evidence="2" id="KW-1185">Reference proteome</keyword>
<gene>
    <name evidence="1" type="ORF">SAMN04487818_111261</name>
</gene>
<protein>
    <recommendedName>
        <fullName evidence="3">DUF4352 domain-containing protein</fullName>
    </recommendedName>
</protein>
<evidence type="ECO:0000313" key="2">
    <source>
        <dbReference type="Proteomes" id="UP000199051"/>
    </source>
</evidence>